<dbReference type="RefSeq" id="WP_378067712.1">
    <property type="nucleotide sequence ID" value="NZ_JBHSBL010000016.1"/>
</dbReference>
<comment type="caution">
    <text evidence="2">The sequence shown here is derived from an EMBL/GenBank/DDBJ whole genome shotgun (WGS) entry which is preliminary data.</text>
</comment>
<gene>
    <name evidence="2" type="ORF">ACFO0C_17515</name>
</gene>
<dbReference type="InterPro" id="IPR025325">
    <property type="entry name" value="DUF4231"/>
</dbReference>
<dbReference type="Proteomes" id="UP001595867">
    <property type="component" value="Unassembled WGS sequence"/>
</dbReference>
<evidence type="ECO:0000256" key="1">
    <source>
        <dbReference type="SAM" id="Phobius"/>
    </source>
</evidence>
<dbReference type="Pfam" id="PF14015">
    <property type="entry name" value="DUF4231"/>
    <property type="match status" value="1"/>
</dbReference>
<reference evidence="3" key="1">
    <citation type="journal article" date="2019" name="Int. J. Syst. Evol. Microbiol.">
        <title>The Global Catalogue of Microorganisms (GCM) 10K type strain sequencing project: providing services to taxonomists for standard genome sequencing and annotation.</title>
        <authorList>
            <consortium name="The Broad Institute Genomics Platform"/>
            <consortium name="The Broad Institute Genome Sequencing Center for Infectious Disease"/>
            <person name="Wu L."/>
            <person name="Ma J."/>
        </authorList>
    </citation>
    <scope>NUCLEOTIDE SEQUENCE [LARGE SCALE GENOMIC DNA]</scope>
    <source>
        <strain evidence="3">TBRC 5832</strain>
    </source>
</reference>
<keyword evidence="3" id="KW-1185">Reference proteome</keyword>
<proteinExistence type="predicted"/>
<evidence type="ECO:0000313" key="3">
    <source>
        <dbReference type="Proteomes" id="UP001595867"/>
    </source>
</evidence>
<organism evidence="2 3">
    <name type="scientific">Actinoplanes subglobosus</name>
    <dbReference type="NCBI Taxonomy" id="1547892"/>
    <lineage>
        <taxon>Bacteria</taxon>
        <taxon>Bacillati</taxon>
        <taxon>Actinomycetota</taxon>
        <taxon>Actinomycetes</taxon>
        <taxon>Micromonosporales</taxon>
        <taxon>Micromonosporaceae</taxon>
        <taxon>Actinoplanes</taxon>
    </lineage>
</organism>
<dbReference type="EMBL" id="JBHSBL010000016">
    <property type="protein sequence ID" value="MFC4066739.1"/>
    <property type="molecule type" value="Genomic_DNA"/>
</dbReference>
<name>A0ABV8IRZ9_9ACTN</name>
<dbReference type="NCBIfam" id="NF033634">
    <property type="entry name" value="SLATT_1"/>
    <property type="match status" value="1"/>
</dbReference>
<keyword evidence="1" id="KW-0472">Membrane</keyword>
<feature type="transmembrane region" description="Helical" evidence="1">
    <location>
        <begin position="38"/>
        <end position="59"/>
    </location>
</feature>
<protein>
    <submittedName>
        <fullName evidence="2">DUF4231 domain-containing protein</fullName>
    </submittedName>
</protein>
<evidence type="ECO:0000313" key="2">
    <source>
        <dbReference type="EMBL" id="MFC4066739.1"/>
    </source>
</evidence>
<sequence length="162" mass="17443">MSDVDPAVVAQRQYLLNLQAEIAKLGDYSTKQLRWHRILRMVVILTGVAVPVLSAWSAVPREVIAGVGALTAVAEGTAQLFGFQTSGTQAMTTANQLERELNRFLMKAGPYATNQDFSAFVDRIEQIREAADNAFVEAWQKPVESGSAPAVESGGSPPPVQA</sequence>
<accession>A0ABV8IRZ9</accession>
<keyword evidence="1" id="KW-0812">Transmembrane</keyword>
<keyword evidence="1" id="KW-1133">Transmembrane helix</keyword>